<reference evidence="7" key="1">
    <citation type="submission" date="2023-06" db="EMBL/GenBank/DDBJ databases">
        <authorList>
            <person name="Kurt Z."/>
        </authorList>
    </citation>
    <scope>NUCLEOTIDE SEQUENCE</scope>
</reference>
<evidence type="ECO:0000256" key="1">
    <source>
        <dbReference type="ARBA" id="ARBA00006926"/>
    </source>
</evidence>
<keyword evidence="12" id="KW-1185">Reference proteome</keyword>
<dbReference type="EMBL" id="CATOUU010000158">
    <property type="protein sequence ID" value="CAI9918425.1"/>
    <property type="molecule type" value="Genomic_DNA"/>
</dbReference>
<organism evidence="7">
    <name type="scientific">Hexamita inflata</name>
    <dbReference type="NCBI Taxonomy" id="28002"/>
    <lineage>
        <taxon>Eukaryota</taxon>
        <taxon>Metamonada</taxon>
        <taxon>Diplomonadida</taxon>
        <taxon>Hexamitidae</taxon>
        <taxon>Hexamitinae</taxon>
        <taxon>Hexamita</taxon>
    </lineage>
</organism>
<gene>
    <name evidence="8" type="ORF">HINF_LOCUS13839</name>
    <name evidence="9" type="ORF">HINF_LOCUS41696</name>
    <name evidence="10" type="ORF">HINF_LOCUS53321</name>
    <name evidence="11" type="ORF">HINF_LOCUS53323</name>
    <name evidence="6" type="ORF">HINF_LOCUS6070</name>
    <name evidence="7" type="ORF">HINF_LOCUS6072</name>
</gene>
<dbReference type="PROSITE" id="PS51355">
    <property type="entry name" value="GLUTATHIONE_PEROXID_3"/>
    <property type="match status" value="1"/>
</dbReference>
<dbReference type="EMBL" id="CAXDID020000032">
    <property type="protein sequence ID" value="CAL5995034.1"/>
    <property type="molecule type" value="Genomic_DNA"/>
</dbReference>
<dbReference type="Gene3D" id="3.40.30.10">
    <property type="entry name" value="Glutaredoxin"/>
    <property type="match status" value="1"/>
</dbReference>
<dbReference type="EMBL" id="CAXDID020000271">
    <property type="protein sequence ID" value="CAL6068066.1"/>
    <property type="molecule type" value="Genomic_DNA"/>
</dbReference>
<evidence type="ECO:0000313" key="9">
    <source>
        <dbReference type="EMBL" id="CAL6046381.1"/>
    </source>
</evidence>
<evidence type="ECO:0000313" key="11">
    <source>
        <dbReference type="EMBL" id="CAL6068070.1"/>
    </source>
</evidence>
<dbReference type="EMBL" id="CAXDID020000271">
    <property type="protein sequence ID" value="CAL6068070.1"/>
    <property type="molecule type" value="Genomic_DNA"/>
</dbReference>
<dbReference type="PANTHER" id="PTHR11592:SF78">
    <property type="entry name" value="GLUTATHIONE PEROXIDASE"/>
    <property type="match status" value="1"/>
</dbReference>
<dbReference type="PRINTS" id="PR01011">
    <property type="entry name" value="GLUTPROXDASE"/>
</dbReference>
<dbReference type="PIRSF" id="PIRSF000303">
    <property type="entry name" value="Glutathion_perox"/>
    <property type="match status" value="1"/>
</dbReference>
<dbReference type="SUPFAM" id="SSF52833">
    <property type="entry name" value="Thioredoxin-like"/>
    <property type="match status" value="1"/>
</dbReference>
<dbReference type="InterPro" id="IPR029759">
    <property type="entry name" value="GPX_AS"/>
</dbReference>
<protein>
    <recommendedName>
        <fullName evidence="5">Glutathione peroxidase</fullName>
    </recommendedName>
</protein>
<dbReference type="Pfam" id="PF00255">
    <property type="entry name" value="GSHPx"/>
    <property type="match status" value="1"/>
</dbReference>
<evidence type="ECO:0000313" key="7">
    <source>
        <dbReference type="EMBL" id="CAI9918427.1"/>
    </source>
</evidence>
<evidence type="ECO:0000313" key="10">
    <source>
        <dbReference type="EMBL" id="CAL6068066.1"/>
    </source>
</evidence>
<dbReference type="Proteomes" id="UP001642409">
    <property type="component" value="Unassembled WGS sequence"/>
</dbReference>
<dbReference type="EMBL" id="CAXDID020000168">
    <property type="protein sequence ID" value="CAL6046381.1"/>
    <property type="molecule type" value="Genomic_DNA"/>
</dbReference>
<name>A0AA86NEN8_9EUKA</name>
<keyword evidence="3 5" id="KW-0560">Oxidoreductase</keyword>
<comment type="caution">
    <text evidence="7">The sequence shown here is derived from an EMBL/GenBank/DDBJ whole genome shotgun (WGS) entry which is preliminary data.</text>
</comment>
<dbReference type="PROSITE" id="PS00460">
    <property type="entry name" value="GLUTATHIONE_PEROXID_1"/>
    <property type="match status" value="1"/>
</dbReference>
<proteinExistence type="inferred from homology"/>
<evidence type="ECO:0000313" key="6">
    <source>
        <dbReference type="EMBL" id="CAI9918425.1"/>
    </source>
</evidence>
<dbReference type="PANTHER" id="PTHR11592">
    <property type="entry name" value="GLUTATHIONE PEROXIDASE"/>
    <property type="match status" value="1"/>
</dbReference>
<dbReference type="PROSITE" id="PS00763">
    <property type="entry name" value="GLUTATHIONE_PEROXID_2"/>
    <property type="match status" value="1"/>
</dbReference>
<dbReference type="FunFam" id="3.40.30.10:FF:000010">
    <property type="entry name" value="Glutathione peroxidase"/>
    <property type="match status" value="1"/>
</dbReference>
<evidence type="ECO:0000256" key="4">
    <source>
        <dbReference type="PIRSR" id="PIRSR000303-1"/>
    </source>
</evidence>
<dbReference type="EMBL" id="CATOUU010000158">
    <property type="protein sequence ID" value="CAI9918427.1"/>
    <property type="molecule type" value="Genomic_DNA"/>
</dbReference>
<reference evidence="8 12" key="2">
    <citation type="submission" date="2024-07" db="EMBL/GenBank/DDBJ databases">
        <authorList>
            <person name="Akdeniz Z."/>
        </authorList>
    </citation>
    <scope>NUCLEOTIDE SEQUENCE [LARGE SCALE GENOMIC DNA]</scope>
</reference>
<dbReference type="GO" id="GO:0004601">
    <property type="term" value="F:peroxidase activity"/>
    <property type="evidence" value="ECO:0007669"/>
    <property type="project" value="UniProtKB-KW"/>
</dbReference>
<sequence>MSIYDFKTLTLEEQEYDMAQLKGKVVLIVNVASKCGLTPQYKGLQQLYLNHKDKGLAIVGFPCNQFASQEPGDKSVIQKCQQNFGVSFQIMSKIDVNGDNADPIYKFLKQQTDGEEIKWNFGKFLINREGKVVKRFAPTVTPEELEADIISLM</sequence>
<dbReference type="GO" id="GO:0034599">
    <property type="term" value="P:cellular response to oxidative stress"/>
    <property type="evidence" value="ECO:0007669"/>
    <property type="project" value="TreeGrafter"/>
</dbReference>
<evidence type="ECO:0000256" key="2">
    <source>
        <dbReference type="ARBA" id="ARBA00022559"/>
    </source>
</evidence>
<feature type="active site" evidence="4">
    <location>
        <position position="35"/>
    </location>
</feature>
<dbReference type="InterPro" id="IPR036249">
    <property type="entry name" value="Thioredoxin-like_sf"/>
</dbReference>
<dbReference type="AlphaFoldDB" id="A0AA86NEN8"/>
<evidence type="ECO:0000256" key="3">
    <source>
        <dbReference type="ARBA" id="ARBA00023002"/>
    </source>
</evidence>
<evidence type="ECO:0000313" key="8">
    <source>
        <dbReference type="EMBL" id="CAL5995034.1"/>
    </source>
</evidence>
<dbReference type="InterPro" id="IPR029760">
    <property type="entry name" value="GPX_CS"/>
</dbReference>
<comment type="similarity">
    <text evidence="1 5">Belongs to the glutathione peroxidase family.</text>
</comment>
<dbReference type="CDD" id="cd00340">
    <property type="entry name" value="GSH_Peroxidase"/>
    <property type="match status" value="1"/>
</dbReference>
<keyword evidence="2 5" id="KW-0575">Peroxidase</keyword>
<evidence type="ECO:0000256" key="5">
    <source>
        <dbReference type="RuleBase" id="RU000499"/>
    </source>
</evidence>
<dbReference type="InterPro" id="IPR000889">
    <property type="entry name" value="Glutathione_peroxidase"/>
</dbReference>
<evidence type="ECO:0000313" key="12">
    <source>
        <dbReference type="Proteomes" id="UP001642409"/>
    </source>
</evidence>
<accession>A0AA86NEN8</accession>